<feature type="domain" description="FAD-binding PCMH-type" evidence="4">
    <location>
        <begin position="8"/>
        <end position="175"/>
    </location>
</feature>
<dbReference type="InterPro" id="IPR006094">
    <property type="entry name" value="Oxid_FAD_bind_N"/>
</dbReference>
<dbReference type="InterPro" id="IPR036318">
    <property type="entry name" value="FAD-bd_PCMH-like_sf"/>
</dbReference>
<dbReference type="AlphaFoldDB" id="A0A9E7ZHC5"/>
<keyword evidence="2" id="KW-0274">FAD</keyword>
<keyword evidence="2" id="KW-0285">Flavoprotein</keyword>
<dbReference type="GO" id="GO:0016491">
    <property type="term" value="F:oxidoreductase activity"/>
    <property type="evidence" value="ECO:0007669"/>
    <property type="project" value="UniProtKB-KW"/>
</dbReference>
<evidence type="ECO:0000313" key="5">
    <source>
        <dbReference type="EMBL" id="UZF84878.1"/>
    </source>
</evidence>
<organism evidence="5">
    <name type="scientific">Bosea sp. NBC_00436</name>
    <dbReference type="NCBI Taxonomy" id="2969620"/>
    <lineage>
        <taxon>Bacteria</taxon>
        <taxon>Pseudomonadati</taxon>
        <taxon>Pseudomonadota</taxon>
        <taxon>Alphaproteobacteria</taxon>
        <taxon>Hyphomicrobiales</taxon>
        <taxon>Boseaceae</taxon>
        <taxon>Bosea</taxon>
    </lineage>
</organism>
<comment type="similarity">
    <text evidence="1">Belongs to the oxygen-dependent FAD-linked oxidoreductase family.</text>
</comment>
<dbReference type="Gene3D" id="3.30.465.10">
    <property type="match status" value="1"/>
</dbReference>
<proteinExistence type="inferred from homology"/>
<sequence length="440" mass="48186">MLISGWGRYPLEECVLQQPRSETDLLALLGQGSLIARGNGRGYGDCAQNAACTVDMRRFNRMLAFDPDTGCLAAEAGVLLSDVIASFLPRGWFPTVTPGTKYVTVGGMVAADVHGKNHHRDGSFGAFVDWLDVLGADGQVRRCSRDQNAELFAWTIGGMGLTGVILRAAFRLRRVESAWIRQTILPSPNLETAMRIFEDHAAASYSVAWIDCLAGGAALGRSIIALGEHATAAELPAPSRTHPYDVPAKKKLRIPFDMPAVLMNSWTVRAFNAAYYHREAGKRGERLVDWDSYFYPLDALVDWNRIYGRPGFLQFQCALPLAGAHRGLTALLRVIAESGQGSFLAVLKRLGAGQGGALSFPLEGYTLALDFPVSSRSLALMERLDEIVLARGGRFYLAKDSRLNARTLRASDDRVAQFVDMRRSLAATSFRSSQSERLQL</sequence>
<dbReference type="PANTHER" id="PTHR13878">
    <property type="entry name" value="GULONOLACTONE OXIDASE"/>
    <property type="match status" value="1"/>
</dbReference>
<dbReference type="GO" id="GO:0071949">
    <property type="term" value="F:FAD binding"/>
    <property type="evidence" value="ECO:0007669"/>
    <property type="project" value="InterPro"/>
</dbReference>
<evidence type="ECO:0000259" key="4">
    <source>
        <dbReference type="PROSITE" id="PS51387"/>
    </source>
</evidence>
<evidence type="ECO:0000256" key="2">
    <source>
        <dbReference type="ARBA" id="ARBA00022827"/>
    </source>
</evidence>
<name>A0A9E7ZHC5_9HYPH</name>
<evidence type="ECO:0000256" key="1">
    <source>
        <dbReference type="ARBA" id="ARBA00005466"/>
    </source>
</evidence>
<reference evidence="5" key="1">
    <citation type="submission" date="2022-08" db="EMBL/GenBank/DDBJ databases">
        <title>Complete Genome Sequences of 2 Bosea sp. soil isolates.</title>
        <authorList>
            <person name="Alvarez Arevalo M."/>
            <person name="Sterndorff E.B."/>
            <person name="Faurdal D."/>
            <person name="Joergensen T.S."/>
            <person name="Weber T."/>
        </authorList>
    </citation>
    <scope>NUCLEOTIDE SEQUENCE</scope>
    <source>
        <strain evidence="5">NBC_00436</strain>
    </source>
</reference>
<accession>A0A9E7ZHC5</accession>
<dbReference type="InterPro" id="IPR016166">
    <property type="entry name" value="FAD-bd_PCMH"/>
</dbReference>
<dbReference type="PANTHER" id="PTHR13878:SF53">
    <property type="entry name" value="CYTOKININ DEHYDROGENASE 6"/>
    <property type="match status" value="1"/>
</dbReference>
<dbReference type="InterPro" id="IPR050432">
    <property type="entry name" value="FAD-linked_Oxidoreductases_BP"/>
</dbReference>
<dbReference type="PROSITE" id="PS51387">
    <property type="entry name" value="FAD_PCMH"/>
    <property type="match status" value="1"/>
</dbReference>
<dbReference type="Pfam" id="PF01565">
    <property type="entry name" value="FAD_binding_4"/>
    <property type="match status" value="1"/>
</dbReference>
<dbReference type="EMBL" id="CP102774">
    <property type="protein sequence ID" value="UZF84878.1"/>
    <property type="molecule type" value="Genomic_DNA"/>
</dbReference>
<dbReference type="InterPro" id="IPR016169">
    <property type="entry name" value="FAD-bd_PCMH_sub2"/>
</dbReference>
<evidence type="ECO:0000256" key="3">
    <source>
        <dbReference type="ARBA" id="ARBA00023002"/>
    </source>
</evidence>
<dbReference type="SUPFAM" id="SSF56176">
    <property type="entry name" value="FAD-binding/transporter-associated domain-like"/>
    <property type="match status" value="1"/>
</dbReference>
<keyword evidence="3" id="KW-0560">Oxidoreductase</keyword>
<gene>
    <name evidence="5" type="ORF">NWE54_13630</name>
</gene>
<protein>
    <submittedName>
        <fullName evidence="5">FAD-binding oxidoreductase</fullName>
    </submittedName>
</protein>